<dbReference type="PROSITE" id="PS00056">
    <property type="entry name" value="RIBOSOMAL_S17"/>
    <property type="match status" value="1"/>
</dbReference>
<comment type="function">
    <text evidence="6">One of the primary rRNA binding proteins, it binds specifically to the 5'-end of 16S ribosomal RNA.</text>
</comment>
<dbReference type="NCBIfam" id="TIGR03635">
    <property type="entry name" value="uS17_bact"/>
    <property type="match status" value="1"/>
</dbReference>
<accession>A0A5A5TC18</accession>
<dbReference type="AlphaFoldDB" id="A0A5A5TC18"/>
<dbReference type="InterPro" id="IPR019979">
    <property type="entry name" value="Ribosomal_uS17_CS"/>
</dbReference>
<dbReference type="SUPFAM" id="SSF50249">
    <property type="entry name" value="Nucleic acid-binding proteins"/>
    <property type="match status" value="1"/>
</dbReference>
<proteinExistence type="inferred from homology"/>
<comment type="similarity">
    <text evidence="1 6 7">Belongs to the universal ribosomal protein uS17 family.</text>
</comment>
<dbReference type="InterPro" id="IPR012340">
    <property type="entry name" value="NA-bd_OB-fold"/>
</dbReference>
<dbReference type="GO" id="GO:0006412">
    <property type="term" value="P:translation"/>
    <property type="evidence" value="ECO:0007669"/>
    <property type="project" value="UniProtKB-UniRule"/>
</dbReference>
<evidence type="ECO:0000256" key="8">
    <source>
        <dbReference type="SAM" id="MobiDB-lite"/>
    </source>
</evidence>
<dbReference type="PANTHER" id="PTHR10744:SF1">
    <property type="entry name" value="SMALL RIBOSOMAL SUBUNIT PROTEIN US17M"/>
    <property type="match status" value="1"/>
</dbReference>
<dbReference type="OrthoDB" id="9811714at2"/>
<evidence type="ECO:0000256" key="1">
    <source>
        <dbReference type="ARBA" id="ARBA00010254"/>
    </source>
</evidence>
<dbReference type="GO" id="GO:0019843">
    <property type="term" value="F:rRNA binding"/>
    <property type="evidence" value="ECO:0007669"/>
    <property type="project" value="UniProtKB-UniRule"/>
</dbReference>
<comment type="subunit">
    <text evidence="6">Part of the 30S ribosomal subunit.</text>
</comment>
<dbReference type="Proteomes" id="UP000322530">
    <property type="component" value="Unassembled WGS sequence"/>
</dbReference>
<evidence type="ECO:0000256" key="5">
    <source>
        <dbReference type="ARBA" id="ARBA00023274"/>
    </source>
</evidence>
<gene>
    <name evidence="6" type="primary">rpsQ</name>
    <name evidence="9" type="ORF">KDI_25460</name>
</gene>
<evidence type="ECO:0000256" key="4">
    <source>
        <dbReference type="ARBA" id="ARBA00022980"/>
    </source>
</evidence>
<dbReference type="HAMAP" id="MF_01345_B">
    <property type="entry name" value="Ribosomal_uS17_B"/>
    <property type="match status" value="1"/>
</dbReference>
<dbReference type="RefSeq" id="WP_149401945.1">
    <property type="nucleotide sequence ID" value="NZ_BIXY01000034.1"/>
</dbReference>
<evidence type="ECO:0000313" key="9">
    <source>
        <dbReference type="EMBL" id="GCF08982.1"/>
    </source>
</evidence>
<evidence type="ECO:0000256" key="7">
    <source>
        <dbReference type="RuleBase" id="RU003872"/>
    </source>
</evidence>
<keyword evidence="5 6" id="KW-0687">Ribonucleoprotein</keyword>
<comment type="caution">
    <text evidence="9">The sequence shown here is derived from an EMBL/GenBank/DDBJ whole genome shotgun (WGS) entry which is preliminary data.</text>
</comment>
<dbReference type="NCBIfam" id="NF004123">
    <property type="entry name" value="PRK05610.1"/>
    <property type="match status" value="1"/>
</dbReference>
<keyword evidence="10" id="KW-1185">Reference proteome</keyword>
<feature type="region of interest" description="Disordered" evidence="8">
    <location>
        <begin position="1"/>
        <end position="29"/>
    </location>
</feature>
<dbReference type="EMBL" id="BIXY01000034">
    <property type="protein sequence ID" value="GCF08982.1"/>
    <property type="molecule type" value="Genomic_DNA"/>
</dbReference>
<dbReference type="Pfam" id="PF00366">
    <property type="entry name" value="Ribosomal_S17"/>
    <property type="match status" value="1"/>
</dbReference>
<dbReference type="PRINTS" id="PR00973">
    <property type="entry name" value="RIBOSOMALS17"/>
</dbReference>
<dbReference type="PANTHER" id="PTHR10744">
    <property type="entry name" value="40S RIBOSOMAL PROTEIN S11 FAMILY MEMBER"/>
    <property type="match status" value="1"/>
</dbReference>
<protein>
    <recommendedName>
        <fullName evidence="6">Small ribosomal subunit protein uS17</fullName>
    </recommendedName>
</protein>
<keyword evidence="2 6" id="KW-0699">rRNA-binding</keyword>
<evidence type="ECO:0000256" key="6">
    <source>
        <dbReference type="HAMAP-Rule" id="MF_01345"/>
    </source>
</evidence>
<sequence>MTQQSNAITPEQALAAAKHTSRRQQKVGHVVSNKADKTIVVVVESLKKHRIYKRTYKQTKRFYAHDENNTCQVGDLVRIEESRPLSKLKRWRLVEIVKRGSGIVPVEQVVAEVDPHLQEDSAQ</sequence>
<dbReference type="Gene3D" id="2.40.50.140">
    <property type="entry name" value="Nucleic acid-binding proteins"/>
    <property type="match status" value="1"/>
</dbReference>
<dbReference type="GO" id="GO:0003735">
    <property type="term" value="F:structural constituent of ribosome"/>
    <property type="evidence" value="ECO:0007669"/>
    <property type="project" value="UniProtKB-UniRule"/>
</dbReference>
<dbReference type="InterPro" id="IPR019984">
    <property type="entry name" value="Ribosomal_uS17_bact/chlr"/>
</dbReference>
<dbReference type="CDD" id="cd00364">
    <property type="entry name" value="Ribosomal_uS17"/>
    <property type="match status" value="1"/>
</dbReference>
<evidence type="ECO:0000256" key="2">
    <source>
        <dbReference type="ARBA" id="ARBA00022730"/>
    </source>
</evidence>
<organism evidence="9 10">
    <name type="scientific">Dictyobacter arantiisoli</name>
    <dbReference type="NCBI Taxonomy" id="2014874"/>
    <lineage>
        <taxon>Bacteria</taxon>
        <taxon>Bacillati</taxon>
        <taxon>Chloroflexota</taxon>
        <taxon>Ktedonobacteria</taxon>
        <taxon>Ktedonobacterales</taxon>
        <taxon>Dictyobacteraceae</taxon>
        <taxon>Dictyobacter</taxon>
    </lineage>
</organism>
<keyword evidence="3 6" id="KW-0694">RNA-binding</keyword>
<name>A0A5A5TC18_9CHLR</name>
<dbReference type="InterPro" id="IPR000266">
    <property type="entry name" value="Ribosomal_uS17"/>
</dbReference>
<reference evidence="9 10" key="1">
    <citation type="submission" date="2019-01" db="EMBL/GenBank/DDBJ databases">
        <title>Draft genome sequence of Dictyobacter sp. Uno17.</title>
        <authorList>
            <person name="Wang C.M."/>
            <person name="Zheng Y."/>
            <person name="Sakai Y."/>
            <person name="Abe K."/>
            <person name="Yokota A."/>
            <person name="Yabe S."/>
        </authorList>
    </citation>
    <scope>NUCLEOTIDE SEQUENCE [LARGE SCALE GENOMIC DNA]</scope>
    <source>
        <strain evidence="9 10">Uno17</strain>
    </source>
</reference>
<keyword evidence="4 6" id="KW-0689">Ribosomal protein</keyword>
<evidence type="ECO:0000256" key="3">
    <source>
        <dbReference type="ARBA" id="ARBA00022884"/>
    </source>
</evidence>
<dbReference type="GO" id="GO:0022627">
    <property type="term" value="C:cytosolic small ribosomal subunit"/>
    <property type="evidence" value="ECO:0007669"/>
    <property type="project" value="UniProtKB-UniRule"/>
</dbReference>
<evidence type="ECO:0000313" key="10">
    <source>
        <dbReference type="Proteomes" id="UP000322530"/>
    </source>
</evidence>